<organism evidence="2 3">
    <name type="scientific">Sphingobium naphthae</name>
    <dbReference type="NCBI Taxonomy" id="1886786"/>
    <lineage>
        <taxon>Bacteria</taxon>
        <taxon>Pseudomonadati</taxon>
        <taxon>Pseudomonadota</taxon>
        <taxon>Alphaproteobacteria</taxon>
        <taxon>Sphingomonadales</taxon>
        <taxon>Sphingomonadaceae</taxon>
        <taxon>Sphingobium</taxon>
    </lineage>
</organism>
<gene>
    <name evidence="2" type="ORF">O0R41_13350</name>
</gene>
<keyword evidence="3" id="KW-1185">Reference proteome</keyword>
<evidence type="ECO:0000313" key="2">
    <source>
        <dbReference type="EMBL" id="MDV5824583.1"/>
    </source>
</evidence>
<dbReference type="RefSeq" id="WP_317517273.1">
    <property type="nucleotide sequence ID" value="NZ_JAPTHD010000005.1"/>
</dbReference>
<reference evidence="3" key="1">
    <citation type="journal article" date="2022" name="J Environ Chem Eng">
        <title>Biodegradation of petroleum oil using a constructed nonpathogenic and heavy metal-tolerant bacterial consortium isolated from marine sponges.</title>
        <authorList>
            <person name="Dechsakulwatana C."/>
            <person name="Rungsihiranrut A."/>
            <person name="Muangchinda C."/>
            <person name="Ningthoujam R."/>
            <person name="Klankeo P."/>
            <person name="Pinyakong O."/>
        </authorList>
    </citation>
    <scope>NUCLEOTIDE SEQUENCE [LARGE SCALE GENOMIC DNA]</scope>
    <source>
        <strain evidence="3">MO2-4</strain>
    </source>
</reference>
<evidence type="ECO:0000256" key="1">
    <source>
        <dbReference type="SAM" id="SignalP"/>
    </source>
</evidence>
<proteinExistence type="predicted"/>
<feature type="signal peptide" evidence="1">
    <location>
        <begin position="1"/>
        <end position="20"/>
    </location>
</feature>
<dbReference type="Proteomes" id="UP001185984">
    <property type="component" value="Unassembled WGS sequence"/>
</dbReference>
<dbReference type="EMBL" id="JAPTHD010000005">
    <property type="protein sequence ID" value="MDV5824583.1"/>
    <property type="molecule type" value="Genomic_DNA"/>
</dbReference>
<feature type="chain" id="PRO_5046000625" evidence="1">
    <location>
        <begin position="21"/>
        <end position="164"/>
    </location>
</feature>
<evidence type="ECO:0000313" key="3">
    <source>
        <dbReference type="Proteomes" id="UP001185984"/>
    </source>
</evidence>
<protein>
    <submittedName>
        <fullName evidence="2">Uncharacterized protein</fullName>
    </submittedName>
</protein>
<comment type="caution">
    <text evidence="2">The sequence shown here is derived from an EMBL/GenBank/DDBJ whole genome shotgun (WGS) entry which is preliminary data.</text>
</comment>
<name>A0ABU3ZYI5_9SPHN</name>
<dbReference type="PROSITE" id="PS51257">
    <property type="entry name" value="PROKAR_LIPOPROTEIN"/>
    <property type="match status" value="1"/>
</dbReference>
<sequence>MRPIIALAALSLLAACSSGGEDGPTQRQQIGQVWKYEGGAAGQAKVAYIGSANSVQTPTAPDTFAVLLVQPMSNGEKTVTVKLVGAPFQCDLSACAVTVSDGKGESETWTGRLTDAKDGVELPPSQKAYETIAASEQIKVDLIVGPKDETAAFTFNVAGLDLPA</sequence>
<accession>A0ABU3ZYI5</accession>
<keyword evidence="1" id="KW-0732">Signal</keyword>